<dbReference type="AlphaFoldDB" id="A0AAN7JFR5"/>
<protein>
    <recommendedName>
        <fullName evidence="1">DUF7054 domain-containing protein</fullName>
    </recommendedName>
</protein>
<organism evidence="2 3">
    <name type="scientific">Trapa incisa</name>
    <dbReference type="NCBI Taxonomy" id="236973"/>
    <lineage>
        <taxon>Eukaryota</taxon>
        <taxon>Viridiplantae</taxon>
        <taxon>Streptophyta</taxon>
        <taxon>Embryophyta</taxon>
        <taxon>Tracheophyta</taxon>
        <taxon>Spermatophyta</taxon>
        <taxon>Magnoliopsida</taxon>
        <taxon>eudicotyledons</taxon>
        <taxon>Gunneridae</taxon>
        <taxon>Pentapetalae</taxon>
        <taxon>rosids</taxon>
        <taxon>malvids</taxon>
        <taxon>Myrtales</taxon>
        <taxon>Lythraceae</taxon>
        <taxon>Trapa</taxon>
    </lineage>
</organism>
<dbReference type="InterPro" id="IPR055482">
    <property type="entry name" value="DUF7054"/>
</dbReference>
<name>A0AAN7JFR5_9MYRT</name>
<comment type="caution">
    <text evidence="2">The sequence shown here is derived from an EMBL/GenBank/DDBJ whole genome shotgun (WGS) entry which is preliminary data.</text>
</comment>
<dbReference type="PANTHER" id="PTHR33270">
    <property type="entry name" value="BNAC05G50380D PROTEIN"/>
    <property type="match status" value="1"/>
</dbReference>
<dbReference type="EMBL" id="JAXIOK010000024">
    <property type="protein sequence ID" value="KAK4740830.1"/>
    <property type="molecule type" value="Genomic_DNA"/>
</dbReference>
<evidence type="ECO:0000313" key="3">
    <source>
        <dbReference type="Proteomes" id="UP001345219"/>
    </source>
</evidence>
<reference evidence="2 3" key="1">
    <citation type="journal article" date="2023" name="Hortic Res">
        <title>Pangenome of water caltrop reveals structural variations and asymmetric subgenome divergence after allopolyploidization.</title>
        <authorList>
            <person name="Zhang X."/>
            <person name="Chen Y."/>
            <person name="Wang L."/>
            <person name="Yuan Y."/>
            <person name="Fang M."/>
            <person name="Shi L."/>
            <person name="Lu R."/>
            <person name="Comes H.P."/>
            <person name="Ma Y."/>
            <person name="Chen Y."/>
            <person name="Huang G."/>
            <person name="Zhou Y."/>
            <person name="Zheng Z."/>
            <person name="Qiu Y."/>
        </authorList>
    </citation>
    <scope>NUCLEOTIDE SEQUENCE [LARGE SCALE GENOMIC DNA]</scope>
    <source>
        <tissue evidence="2">Roots</tissue>
    </source>
</reference>
<gene>
    <name evidence="2" type="ORF">SAY87_024418</name>
</gene>
<keyword evidence="3" id="KW-1185">Reference proteome</keyword>
<dbReference type="Proteomes" id="UP001345219">
    <property type="component" value="Chromosome 19"/>
</dbReference>
<dbReference type="InterPro" id="IPR040358">
    <property type="entry name" value="At4g22758-like"/>
</dbReference>
<proteinExistence type="predicted"/>
<accession>A0AAN7JFR5</accession>
<dbReference type="Pfam" id="PF23156">
    <property type="entry name" value="DUF7054"/>
    <property type="match status" value="1"/>
</dbReference>
<evidence type="ECO:0000313" key="2">
    <source>
        <dbReference type="EMBL" id="KAK4740830.1"/>
    </source>
</evidence>
<evidence type="ECO:0000259" key="1">
    <source>
        <dbReference type="Pfam" id="PF23156"/>
    </source>
</evidence>
<feature type="domain" description="DUF7054" evidence="1">
    <location>
        <begin position="65"/>
        <end position="148"/>
    </location>
</feature>
<sequence length="183" mass="21186">MNLRSPASRRCTSLRIPAVSDRRTLDRSFHSFPSESHADLLRRRGGLISAPRRILAPDDIETRRLTKLLLNVTVERSLGPIHVVMPPENSVSDLIRAAVETYWREKRRPLLKQTDPRMFELHYSPFSLESLKVEEKLMNLGSRNFFLCLKRQPSSYNTSCCQEVKHYKADAAFPMTNLMNFLL</sequence>
<dbReference type="PANTHER" id="PTHR33270:SF7">
    <property type="entry name" value="SNRNP25 UBIQUITIN-LIKE DOMAIN-CONTAINING PROTEIN"/>
    <property type="match status" value="1"/>
</dbReference>